<evidence type="ECO:0000313" key="6">
    <source>
        <dbReference type="Proteomes" id="UP000186817"/>
    </source>
</evidence>
<sequence length="1473" mass="161555">MHLTLRIIAKKGCGPADIAAFLFQTGAGAGPKQALNRSASEGAQKPAEADCGLSLDAAVSNIPLCIPSEESRWGKMPAIVGHRDRTPAQMPALRGPLQPFYLMDLVENPSLSPTETCSDLRHLAAMDEELQEPASDPGERASLLTLSDANEYGLPYDKAICDRHTASMTLDWAGSTLTQIDIRTSLMPTQCAFGIRSAQASQRDDAYFDFVALEVAEKVAISPKGKMAEAQLLLRREAIILQSLDHPNTLKIRGLRCQNGVYFMIMDKFDCNLGEWLQHRQINCQDMLTAAFQVATPVQYLHSMNTFHCGVKITNYFMDFKKDADDCPTIVLAYAEGPKLFHSDEFYPGYFCGAGMLVGVDRTLADEDHRPSIQAVPKLPSRARRKVIEVKKLVSEQSRIKTAVEASDLAHAQGYLELESQLREFMAEVEEKRASAEAVILDLVKELVRTAQEVESMNAQGALVEERLDAVEAHLQDLESNWPSKGSDAQEPHVLEDPGLEEDDTLPFAPLSRSAAGGAVRASHTLGWSRPSEQMRSRREVATWGGSGFVAPGEKLLSKAQALNTRSLGGVPPPKAAAKVLTLEKLRLTHKVAKLKSELGRLGTPLREAAPGTRAAAPKHQFNFRHVADFKGRPMRWPACERESRELLRLHIVSEKEQQSEDVVPQPVRFAPRAPAVIFIRQCARTGRLFRLHIVSEKAPGVGAQKLVEAAAAKAAAEALEKAKTSLSELREELRSDLAATVAAEKEKAVESFAALEKALTAQVESTMSELTALAGPQPRLPIDPRERAGSQESQVQGGPDAAGLTPRVAEPSQGDMDSPKAWTAKKPRTSFRVLGALVPACLGVLKKPTEVENPADEVLWSQRQKPQQPPCTILDALFYCMQDEFFLQWFVEGSAMTKSLDSTFLEVDQRIVEEISCYRNDQRDKDEILSIVEKHGWALRYAPPLFKYSEEICVAAVKSYPLVLEFISPDMRENEKVVKQAVSQCGMALLFATTKMRSRRDVVMKAVQNCGLALEFAHPDQKKQPAVVYTAVQQAALCAFMAYIHVTSRSLLGVDGELPAPGLLAPADGSQPEAVLSTGGMPWLTFEMEDASESETPAVWHLGECRVTLKQELQDAEGDGQAFREQRHSSNPAGDTSKTRDRRRIISPQRLRVLQRRCLHLAHHQVRAMAELDASEAQTSEFRRGSTRTIAENAVDNSLQQLPPRRIPASRCPSSATRRIRGSRCREVLELASSFLDDMHAPPACMAMTALKQRALRGRGRWQLRTSAGPRSEEDVDTCTKPAKPPKLALRSQLPGQDAQSNLRVRFVQRLAQVTKAKGSEQGDPLLPALFALGVTAALRAMQADLLPNKSARAFLDDTHTPPASHVAPRSGSNAWSITCFPTRTCCSTPLIKTRVWNAAGILPRRAPAPPDPGSDHVHIWVGDASLPTYQQGLKVLAALLGTDVFVAAHLHTFFAALSSSFSPTLPDLMVA</sequence>
<gene>
    <name evidence="5" type="ORF">AK812_SmicGene34836</name>
</gene>
<keyword evidence="1" id="KW-0175">Coiled coil</keyword>
<evidence type="ECO:0000256" key="1">
    <source>
        <dbReference type="SAM" id="Coils"/>
    </source>
</evidence>
<dbReference type="Gene3D" id="1.10.510.10">
    <property type="entry name" value="Transferase(Phosphotransferase) domain 1"/>
    <property type="match status" value="1"/>
</dbReference>
<feature type="coiled-coil region" evidence="1">
    <location>
        <begin position="710"/>
        <end position="740"/>
    </location>
</feature>
<evidence type="ECO:0000259" key="4">
    <source>
        <dbReference type="Pfam" id="PF13475"/>
    </source>
</evidence>
<evidence type="ECO:0000313" key="5">
    <source>
        <dbReference type="EMBL" id="OLP84300.1"/>
    </source>
</evidence>
<dbReference type="GO" id="GO:0004672">
    <property type="term" value="F:protein kinase activity"/>
    <property type="evidence" value="ECO:0007669"/>
    <property type="project" value="InterPro"/>
</dbReference>
<dbReference type="EMBL" id="LSRX01001052">
    <property type="protein sequence ID" value="OLP84300.1"/>
    <property type="molecule type" value="Genomic_DNA"/>
</dbReference>
<dbReference type="SUPFAM" id="SSF56112">
    <property type="entry name" value="Protein kinase-like (PK-like)"/>
    <property type="match status" value="1"/>
</dbReference>
<keyword evidence="6" id="KW-1185">Reference proteome</keyword>
<dbReference type="InterPro" id="IPR025197">
    <property type="entry name" value="DUF4116"/>
</dbReference>
<feature type="region of interest" description="Disordered" evidence="2">
    <location>
        <begin position="480"/>
        <end position="511"/>
    </location>
</feature>
<feature type="region of interest" description="Disordered" evidence="2">
    <location>
        <begin position="1115"/>
        <end position="1147"/>
    </location>
</feature>
<proteinExistence type="predicted"/>
<dbReference type="InterPro" id="IPR001245">
    <property type="entry name" value="Ser-Thr/Tyr_kinase_cat_dom"/>
</dbReference>
<evidence type="ECO:0008006" key="7">
    <source>
        <dbReference type="Google" id="ProtNLM"/>
    </source>
</evidence>
<feature type="region of interest" description="Disordered" evidence="2">
    <location>
        <begin position="1267"/>
        <end position="1296"/>
    </location>
</feature>
<evidence type="ECO:0000256" key="2">
    <source>
        <dbReference type="SAM" id="MobiDB-lite"/>
    </source>
</evidence>
<dbReference type="Proteomes" id="UP000186817">
    <property type="component" value="Unassembled WGS sequence"/>
</dbReference>
<feature type="region of interest" description="Disordered" evidence="2">
    <location>
        <begin position="773"/>
        <end position="823"/>
    </location>
</feature>
<reference evidence="5 6" key="1">
    <citation type="submission" date="2016-02" db="EMBL/GenBank/DDBJ databases">
        <title>Genome analysis of coral dinoflagellate symbionts highlights evolutionary adaptations to a symbiotic lifestyle.</title>
        <authorList>
            <person name="Aranda M."/>
            <person name="Li Y."/>
            <person name="Liew Y.J."/>
            <person name="Baumgarten S."/>
            <person name="Simakov O."/>
            <person name="Wilson M."/>
            <person name="Piel J."/>
            <person name="Ashoor H."/>
            <person name="Bougouffa S."/>
            <person name="Bajic V.B."/>
            <person name="Ryu T."/>
            <person name="Ravasi T."/>
            <person name="Bayer T."/>
            <person name="Micklem G."/>
            <person name="Kim H."/>
            <person name="Bhak J."/>
            <person name="Lajeunesse T.C."/>
            <person name="Voolstra C.R."/>
        </authorList>
    </citation>
    <scope>NUCLEOTIDE SEQUENCE [LARGE SCALE GENOMIC DNA]</scope>
    <source>
        <strain evidence="5 6">CCMP2467</strain>
    </source>
</reference>
<evidence type="ECO:0000259" key="3">
    <source>
        <dbReference type="Pfam" id="PF07714"/>
    </source>
</evidence>
<dbReference type="Pfam" id="PF07714">
    <property type="entry name" value="PK_Tyr_Ser-Thr"/>
    <property type="match status" value="1"/>
</dbReference>
<dbReference type="Pfam" id="PF13475">
    <property type="entry name" value="DUF4116"/>
    <property type="match status" value="2"/>
</dbReference>
<comment type="caution">
    <text evidence="5">The sequence shown here is derived from an EMBL/GenBank/DDBJ whole genome shotgun (WGS) entry which is preliminary data.</text>
</comment>
<feature type="domain" description="Serine-threonine/tyrosine-protein kinase catalytic" evidence="3">
    <location>
        <begin position="216"/>
        <end position="315"/>
    </location>
</feature>
<accession>A0A1Q9CN01</accession>
<organism evidence="5 6">
    <name type="scientific">Symbiodinium microadriaticum</name>
    <name type="common">Dinoflagellate</name>
    <name type="synonym">Zooxanthella microadriatica</name>
    <dbReference type="NCBI Taxonomy" id="2951"/>
    <lineage>
        <taxon>Eukaryota</taxon>
        <taxon>Sar</taxon>
        <taxon>Alveolata</taxon>
        <taxon>Dinophyceae</taxon>
        <taxon>Suessiales</taxon>
        <taxon>Symbiodiniaceae</taxon>
        <taxon>Symbiodinium</taxon>
    </lineage>
</organism>
<dbReference type="InterPro" id="IPR011009">
    <property type="entry name" value="Kinase-like_dom_sf"/>
</dbReference>
<protein>
    <recommendedName>
        <fullName evidence="7">Protein kinase domain-containing protein</fullName>
    </recommendedName>
</protein>
<name>A0A1Q9CN01_SYMMI</name>
<dbReference type="OrthoDB" id="438183at2759"/>
<feature type="domain" description="DUF4116" evidence="4">
    <location>
        <begin position="975"/>
        <end position="1020"/>
    </location>
</feature>
<feature type="domain" description="DUF4116" evidence="4">
    <location>
        <begin position="925"/>
        <end position="973"/>
    </location>
</feature>